<dbReference type="Proteomes" id="UP000076881">
    <property type="component" value="Unassembled WGS sequence"/>
</dbReference>
<feature type="domain" description="Protein kinase" evidence="10">
    <location>
        <begin position="1"/>
        <end position="282"/>
    </location>
</feature>
<keyword evidence="11" id="KW-0808">Transferase</keyword>
<sequence length="282" mass="31433">MTYWYEYGDSARGQCVRIVDVPGTLSGDILRLRQQLPEKPGHFEVDGNDIRELDHCLPHPDFVGDDSENVSEVMASLPLLQVDAAKHFLKKPKYNSEIQNLKKCQNGAVPGHSASRNIIQLFGKSSNGELVFEKLRPSQATLALYSSLPIYKTWILQLLDCLECLHSFGIIHKDLRADNLLFSADASRLILCDLESRWGECQAPEASSDGGHEGSGWTAQSDIYDVGNCIRNMAYGNNPITPFIERPVPAPLQGIVDACQREKPQDRPSISELRLMVNNIVE</sequence>
<dbReference type="PROSITE" id="PS50011">
    <property type="entry name" value="PROTEIN_KINASE_DOM"/>
    <property type="match status" value="1"/>
</dbReference>
<keyword evidence="11" id="KW-0418">Kinase</keyword>
<dbReference type="InterPro" id="IPR008266">
    <property type="entry name" value="Tyr_kinase_AS"/>
</dbReference>
<comment type="catalytic activity">
    <reaction evidence="9">
        <text>L-seryl-[protein] + ATP = O-phospho-L-seryl-[protein] + ADP + H(+)</text>
        <dbReference type="Rhea" id="RHEA:17989"/>
        <dbReference type="Rhea" id="RHEA-COMP:9863"/>
        <dbReference type="Rhea" id="RHEA-COMP:11604"/>
        <dbReference type="ChEBI" id="CHEBI:15378"/>
        <dbReference type="ChEBI" id="CHEBI:29999"/>
        <dbReference type="ChEBI" id="CHEBI:30616"/>
        <dbReference type="ChEBI" id="CHEBI:83421"/>
        <dbReference type="ChEBI" id="CHEBI:456216"/>
        <dbReference type="EC" id="2.7.11.1"/>
    </reaction>
</comment>
<dbReference type="EC" id="2.7.11.1" evidence="3"/>
<proteinExistence type="predicted"/>
<evidence type="ECO:0000256" key="9">
    <source>
        <dbReference type="ARBA" id="ARBA00048679"/>
    </source>
</evidence>
<evidence type="ECO:0000256" key="4">
    <source>
        <dbReference type="ARBA" id="ARBA00013948"/>
    </source>
</evidence>
<comment type="function">
    <text evidence="1">Component of the EKC/KEOPS complex that is required for the formation of a threonylcarbamoyl group on adenosine at position 37 (t(6)A37) in tRNAs that read codons beginning with adenine. The complex is probably involved in the transfer of the threonylcarbamoyl moiety of threonylcarbamoyl-AMP (TC-AMP) to the N6 group of A37. BUD32 has ATPase activity in the context of the EKC/KEOPS complex and likely plays a supporting role to the catalytic subunit KAE1. The EKC/KEOPS complex also promotes both telomere uncapping and telomere elongation. The complex is required for efficient recruitment of transcriptional coactivators.</text>
</comment>
<dbReference type="Gene3D" id="3.30.200.20">
    <property type="entry name" value="Phosphorylase Kinase, domain 1"/>
    <property type="match status" value="1"/>
</dbReference>
<dbReference type="InterPro" id="IPR011009">
    <property type="entry name" value="Kinase-like_dom_sf"/>
</dbReference>
<evidence type="ECO:0000256" key="8">
    <source>
        <dbReference type="ARBA" id="ARBA00047899"/>
    </source>
</evidence>
<evidence type="ECO:0000256" key="6">
    <source>
        <dbReference type="ARBA" id="ARBA00030980"/>
    </source>
</evidence>
<dbReference type="SMART" id="SM00220">
    <property type="entry name" value="S_TKc"/>
    <property type="match status" value="1"/>
</dbReference>
<evidence type="ECO:0000256" key="2">
    <source>
        <dbReference type="ARBA" id="ARBA00011534"/>
    </source>
</evidence>
<evidence type="ECO:0000313" key="12">
    <source>
        <dbReference type="Proteomes" id="UP000076881"/>
    </source>
</evidence>
<dbReference type="InterPro" id="IPR000719">
    <property type="entry name" value="Prot_kinase_dom"/>
</dbReference>
<name>A0A168L257_CORDF</name>
<accession>A0A168L257</accession>
<evidence type="ECO:0000256" key="1">
    <source>
        <dbReference type="ARBA" id="ARBA00003747"/>
    </source>
</evidence>
<evidence type="ECO:0000259" key="10">
    <source>
        <dbReference type="PROSITE" id="PS50011"/>
    </source>
</evidence>
<dbReference type="GO" id="GO:0004674">
    <property type="term" value="F:protein serine/threonine kinase activity"/>
    <property type="evidence" value="ECO:0007669"/>
    <property type="project" value="UniProtKB-EC"/>
</dbReference>
<evidence type="ECO:0000313" key="11">
    <source>
        <dbReference type="EMBL" id="OAA82610.1"/>
    </source>
</evidence>
<comment type="caution">
    <text evidence="11">The sequence shown here is derived from an EMBL/GenBank/DDBJ whole genome shotgun (WGS) entry which is preliminary data.</text>
</comment>
<dbReference type="STRING" id="1081108.A0A168L257"/>
<dbReference type="Gene3D" id="1.10.510.10">
    <property type="entry name" value="Transferase(Phosphotransferase) domain 1"/>
    <property type="match status" value="2"/>
</dbReference>
<gene>
    <name evidence="11" type="ORF">LEL_02155</name>
</gene>
<dbReference type="AlphaFoldDB" id="A0A168L257"/>
<dbReference type="GO" id="GO:0005524">
    <property type="term" value="F:ATP binding"/>
    <property type="evidence" value="ECO:0007669"/>
    <property type="project" value="InterPro"/>
</dbReference>
<evidence type="ECO:0000256" key="3">
    <source>
        <dbReference type="ARBA" id="ARBA00012513"/>
    </source>
</evidence>
<dbReference type="EMBL" id="AZHF01000001">
    <property type="protein sequence ID" value="OAA82610.1"/>
    <property type="molecule type" value="Genomic_DNA"/>
</dbReference>
<protein>
    <recommendedName>
        <fullName evidence="5">EKC/KEOPS complex subunit BUD32</fullName>
        <ecNumber evidence="3">2.7.11.1</ecNumber>
    </recommendedName>
    <alternativeName>
        <fullName evidence="6 7">Atypical Serine/threonine protein kinase BUD32</fullName>
    </alternativeName>
    <alternativeName>
        <fullName evidence="4">EKC/KEOPS complex subunit bud32</fullName>
    </alternativeName>
</protein>
<reference evidence="11 12" key="1">
    <citation type="journal article" date="2016" name="Genome Biol. Evol.">
        <title>Divergent and convergent evolution of fungal pathogenicity.</title>
        <authorList>
            <person name="Shang Y."/>
            <person name="Xiao G."/>
            <person name="Zheng P."/>
            <person name="Cen K."/>
            <person name="Zhan S."/>
            <person name="Wang C."/>
        </authorList>
    </citation>
    <scope>NUCLEOTIDE SEQUENCE [LARGE SCALE GENOMIC DNA]</scope>
    <source>
        <strain evidence="11 12">RCEF 1005</strain>
    </source>
</reference>
<dbReference type="SUPFAM" id="SSF56112">
    <property type="entry name" value="Protein kinase-like (PK-like)"/>
    <property type="match status" value="1"/>
</dbReference>
<dbReference type="OrthoDB" id="1668230at2759"/>
<comment type="subunit">
    <text evidence="2">Component of the EKC/KEOPS complex composed of at least BUD32, CGI121, GON7, KAE1 and PCC1; the whole complex dimerizes.</text>
</comment>
<evidence type="ECO:0000256" key="7">
    <source>
        <dbReference type="ARBA" id="ARBA00033194"/>
    </source>
</evidence>
<dbReference type="PROSITE" id="PS00109">
    <property type="entry name" value="PROTEIN_KINASE_TYR"/>
    <property type="match status" value="1"/>
</dbReference>
<comment type="catalytic activity">
    <reaction evidence="8">
        <text>L-threonyl-[protein] + ATP = O-phospho-L-threonyl-[protein] + ADP + H(+)</text>
        <dbReference type="Rhea" id="RHEA:46608"/>
        <dbReference type="Rhea" id="RHEA-COMP:11060"/>
        <dbReference type="Rhea" id="RHEA-COMP:11605"/>
        <dbReference type="ChEBI" id="CHEBI:15378"/>
        <dbReference type="ChEBI" id="CHEBI:30013"/>
        <dbReference type="ChEBI" id="CHEBI:30616"/>
        <dbReference type="ChEBI" id="CHEBI:61977"/>
        <dbReference type="ChEBI" id="CHEBI:456216"/>
        <dbReference type="EC" id="2.7.11.1"/>
    </reaction>
</comment>
<evidence type="ECO:0000256" key="5">
    <source>
        <dbReference type="ARBA" id="ARBA00019973"/>
    </source>
</evidence>
<organism evidence="11 12">
    <name type="scientific">Akanthomyces lecanii RCEF 1005</name>
    <dbReference type="NCBI Taxonomy" id="1081108"/>
    <lineage>
        <taxon>Eukaryota</taxon>
        <taxon>Fungi</taxon>
        <taxon>Dikarya</taxon>
        <taxon>Ascomycota</taxon>
        <taxon>Pezizomycotina</taxon>
        <taxon>Sordariomycetes</taxon>
        <taxon>Hypocreomycetidae</taxon>
        <taxon>Hypocreales</taxon>
        <taxon>Cordycipitaceae</taxon>
        <taxon>Akanthomyces</taxon>
        <taxon>Cordyceps confragosa</taxon>
    </lineage>
</organism>
<keyword evidence="12" id="KW-1185">Reference proteome</keyword>